<dbReference type="InterPro" id="IPR029034">
    <property type="entry name" value="Cystine-knot_cytokine"/>
</dbReference>
<name>A0AA35RX18_GEOBA</name>
<reference evidence="2" key="1">
    <citation type="submission" date="2023-03" db="EMBL/GenBank/DDBJ databases">
        <authorList>
            <person name="Steffen K."/>
            <person name="Cardenas P."/>
        </authorList>
    </citation>
    <scope>NUCLEOTIDE SEQUENCE</scope>
</reference>
<accession>A0AA35RX18</accession>
<evidence type="ECO:0000313" key="3">
    <source>
        <dbReference type="Proteomes" id="UP001174909"/>
    </source>
</evidence>
<protein>
    <submittedName>
        <fullName evidence="2">Uncharacterized protein</fullName>
    </submittedName>
</protein>
<dbReference type="Proteomes" id="UP001174909">
    <property type="component" value="Unassembled WGS sequence"/>
</dbReference>
<comment type="caution">
    <text evidence="2">The sequence shown here is derived from an EMBL/GenBank/DDBJ whole genome shotgun (WGS) entry which is preliminary data.</text>
</comment>
<sequence>MKNLLFFIFLAISCTLAATAPYKLDVQVDYLKLLLRSAKLRPMVNDELNLSPNQNEFSNIVRSVAGKRVLGSSHLYFEMELLPEAVSRPSSSGSIVFHASNSSAIVEGNVIQLYKRCENSTTNNLFQSYTVTELDETKEWLEISIDMSSLPCPYTEKCIFSAQTTGNCSSLDALLVIYDFKKHGGIGITGLVSKTVEKRSAASGNKTLLSEYTENGVNCSVQSVFLNYAAGLPIFPHPIVAIYPNSRGLNITFCFGTCNPVALDINRPERYQFFSSFIDETSGPTPRICCIPDKIEHYDLIVYNTVVEILDLESFPQVKSCHCVI</sequence>
<feature type="signal peptide" evidence="1">
    <location>
        <begin position="1"/>
        <end position="19"/>
    </location>
</feature>
<proteinExistence type="predicted"/>
<dbReference type="EMBL" id="CASHTH010001743">
    <property type="protein sequence ID" value="CAI8019303.1"/>
    <property type="molecule type" value="Genomic_DNA"/>
</dbReference>
<evidence type="ECO:0000313" key="2">
    <source>
        <dbReference type="EMBL" id="CAI8019303.1"/>
    </source>
</evidence>
<keyword evidence="1" id="KW-0732">Signal</keyword>
<keyword evidence="3" id="KW-1185">Reference proteome</keyword>
<feature type="chain" id="PRO_5041421651" evidence="1">
    <location>
        <begin position="20"/>
        <end position="325"/>
    </location>
</feature>
<organism evidence="2 3">
    <name type="scientific">Geodia barretti</name>
    <name type="common">Barrett's horny sponge</name>
    <dbReference type="NCBI Taxonomy" id="519541"/>
    <lineage>
        <taxon>Eukaryota</taxon>
        <taxon>Metazoa</taxon>
        <taxon>Porifera</taxon>
        <taxon>Demospongiae</taxon>
        <taxon>Heteroscleromorpha</taxon>
        <taxon>Tetractinellida</taxon>
        <taxon>Astrophorina</taxon>
        <taxon>Geodiidae</taxon>
        <taxon>Geodia</taxon>
    </lineage>
</organism>
<dbReference type="SUPFAM" id="SSF57501">
    <property type="entry name" value="Cystine-knot cytokines"/>
    <property type="match status" value="1"/>
</dbReference>
<evidence type="ECO:0000256" key="1">
    <source>
        <dbReference type="SAM" id="SignalP"/>
    </source>
</evidence>
<gene>
    <name evidence="2" type="ORF">GBAR_LOCUS11615</name>
</gene>
<dbReference type="AlphaFoldDB" id="A0AA35RX18"/>
<dbReference type="Gene3D" id="2.10.90.10">
    <property type="entry name" value="Cystine-knot cytokines"/>
    <property type="match status" value="1"/>
</dbReference>